<dbReference type="SUPFAM" id="SSF50494">
    <property type="entry name" value="Trypsin-like serine proteases"/>
    <property type="match status" value="1"/>
</dbReference>
<dbReference type="InterPro" id="IPR015943">
    <property type="entry name" value="WD40/YVTN_repeat-like_dom_sf"/>
</dbReference>
<evidence type="ECO:0000313" key="3">
    <source>
        <dbReference type="Proteomes" id="UP000317039"/>
    </source>
</evidence>
<dbReference type="InterPro" id="IPR043504">
    <property type="entry name" value="Peptidase_S1_PA_chymotrypsin"/>
</dbReference>
<dbReference type="InterPro" id="IPR049052">
    <property type="entry name" value="nSTAND1"/>
</dbReference>
<dbReference type="Proteomes" id="UP000317039">
    <property type="component" value="Chromosome"/>
</dbReference>
<dbReference type="EMBL" id="CP041695">
    <property type="protein sequence ID" value="QDP83087.1"/>
    <property type="molecule type" value="Genomic_DNA"/>
</dbReference>
<evidence type="ECO:0000259" key="1">
    <source>
        <dbReference type="Pfam" id="PF20703"/>
    </source>
</evidence>
<dbReference type="KEGG" id="nod:FOH10_34600"/>
<dbReference type="InterPro" id="IPR011044">
    <property type="entry name" value="Quino_amine_DH_bsu"/>
</dbReference>
<dbReference type="Pfam" id="PF20703">
    <property type="entry name" value="nSTAND1"/>
    <property type="match status" value="1"/>
</dbReference>
<dbReference type="SUPFAM" id="SSF50969">
    <property type="entry name" value="YVTN repeat-like/Quinoprotein amine dehydrogenase"/>
    <property type="match status" value="1"/>
</dbReference>
<name>A0A516NW04_9NOCA</name>
<gene>
    <name evidence="2" type="ORF">FOH10_34600</name>
</gene>
<feature type="domain" description="Novel STAND NTPase 1" evidence="1">
    <location>
        <begin position="251"/>
        <end position="612"/>
    </location>
</feature>
<dbReference type="Gene3D" id="2.130.10.10">
    <property type="entry name" value="YVTN repeat-like/Quinoprotein amine dehydrogenase"/>
    <property type="match status" value="2"/>
</dbReference>
<dbReference type="Gene3D" id="2.40.10.10">
    <property type="entry name" value="Trypsin-like serine proteases"/>
    <property type="match status" value="1"/>
</dbReference>
<accession>A0A516NW04</accession>
<dbReference type="InterPro" id="IPR009003">
    <property type="entry name" value="Peptidase_S1_PA"/>
</dbReference>
<dbReference type="InterPro" id="IPR027417">
    <property type="entry name" value="P-loop_NTPase"/>
</dbReference>
<sequence length="1408" mass="150447">MRSPEHIFDCTGNLRQNPLLTMGGAAAPRSRFLARPAKLSAMSAVFPGAGRVGAAVARVLDGDGAAVGTGFVIGPGRVATCAHVVTAAVGPAADIATAVVALDFPLLDGAPRATARVHSWDPVRTDGRGDIAVLELDDVPHADLAPPPLWRADRPWGREFRVVGFPTELTDGVWAWGEFRAPQGSGWLQLHAADGAQPLAGGFSGAPVWDAGSEAVVGMAVAADRRRLTRTAFMIPVNEVLGLDPDSLPNPYRGLEPFGENDSHLFYGRGPDIDRVLAALAELSVVAVVGRSGIGKSSLVRAGVVPRLRAEGVRVVYLSAETSWAAVECEIGPAPHAARSPAAGTGDGAEASTVLVADQFEELVATDPARAREQLGDLLGRAADPSVRLLLTLSWDVLEALTDGDLGHALDRATIALAPMGREQLRQAIRGPAAHAPGVDLDDDLVERLVDDTVGEPGGLPLLESVLTELWEQRRGGRLTLADYEAVGRAAASIARRAERVFGQFTAAADRRAARRLLTMLAAPRGDGFVRVPVSMRDVPELRSVAGRLARERLVVTGRGADDADVVELAHQSLIGNWPRLREWLESDRDFLEWQQRTERTRRAWVAHGRDDGELPRGGALQDAEEWLSRRPDDIADPLREYVSAGIRVRRREVARWRVLTAVLAVLALVAAGAAAVAYRTGEQREQALRSLAGVALAERSLQLAQSRPNLALQFAQAAARLAPGDHTVEAALLTQQLRLASAVSVRTGLGEDVRLVAADRTAAVVAIGDGDGTVTVWRDLLDGGSEQWRLPVRDVVSLVLSADGSRLATVNTVGGVRLWDVVRRTGPFEVLADGPVAPAVTAISAMFSADGTRLVVSRDPRRSPVPVDHGKRLAADVGDPDTVTTFDTTGPDPMPLASYTAEMPSESIPVQVDSSGRSWFLAVDERGDQRYRLRAADGTALRPTDPAQGTVTDCGDGRLGEITVPEPTGPRVYGVGSGCAAVPPGAVIERDETGRYLVAAFAPESAAFQLVHLVDLVTRQTYKVQARYQSTGRPSFLVRPGAAGPELFVVGADDLTRHAPAAAVGSGAEFGADPTLMHWSADGRFVAEFHADAARVDLREVLPIVRPPTTLTLDGRDAARLRDMTVTADGAYLVLGLDSHELLVYSVPELRPVARLELPVPLEYAGPHARRVPVALVASRADEVAVLHAGYVSRWRVGTGAALGGPQQVWRGRADFADIAERATALRNGTAVGDLMIFTRRGLVIWDSVAGRRIRELTGSDTGWIDTLAKTVDLPIAYVWTEVRRVERWDLATGRIVAAPIAIPWAPLVELTPDDLIVTGWVSAKFHILDAERGTLVNTQLPATALRLWMARTGTDIHFITDHGLLSLNLDRENILDRLCAVNDRAFTEAERELLPPGADATPPCGG</sequence>
<dbReference type="SUPFAM" id="SSF52540">
    <property type="entry name" value="P-loop containing nucleoside triphosphate hydrolases"/>
    <property type="match status" value="1"/>
</dbReference>
<dbReference type="Pfam" id="PF13365">
    <property type="entry name" value="Trypsin_2"/>
    <property type="match status" value="1"/>
</dbReference>
<evidence type="ECO:0000313" key="2">
    <source>
        <dbReference type="EMBL" id="QDP83087.1"/>
    </source>
</evidence>
<reference evidence="2 3" key="1">
    <citation type="submission" date="2019-07" db="EMBL/GenBank/DDBJ databases">
        <title>Complete Genome Sequence and Methylome Analysis of Nocardia otitidis-caviarum NEB252.</title>
        <authorList>
            <person name="Fomenkov A."/>
            <person name="Anton B.P."/>
            <person name="Vincze T."/>
            <person name="Roberts R.J."/>
        </authorList>
    </citation>
    <scope>NUCLEOTIDE SEQUENCE [LARGE SCALE GENOMIC DNA]</scope>
    <source>
        <strain evidence="2 3">NEB252</strain>
    </source>
</reference>
<organism evidence="2 3">
    <name type="scientific">Nocardia otitidiscaviarum</name>
    <dbReference type="NCBI Taxonomy" id="1823"/>
    <lineage>
        <taxon>Bacteria</taxon>
        <taxon>Bacillati</taxon>
        <taxon>Actinomycetota</taxon>
        <taxon>Actinomycetes</taxon>
        <taxon>Mycobacteriales</taxon>
        <taxon>Nocardiaceae</taxon>
        <taxon>Nocardia</taxon>
    </lineage>
</organism>
<protein>
    <recommendedName>
        <fullName evidence="1">Novel STAND NTPase 1 domain-containing protein</fullName>
    </recommendedName>
</protein>
<dbReference type="SUPFAM" id="SSF69322">
    <property type="entry name" value="Tricorn protease domain 2"/>
    <property type="match status" value="1"/>
</dbReference>
<proteinExistence type="predicted"/>